<feature type="transmembrane region" description="Helical" evidence="2">
    <location>
        <begin position="1029"/>
        <end position="1048"/>
    </location>
</feature>
<dbReference type="Gene3D" id="2.10.50.10">
    <property type="entry name" value="Tumor Necrosis Factor Receptor, subunit A, domain 2"/>
    <property type="match status" value="5"/>
</dbReference>
<dbReference type="InterPro" id="IPR011641">
    <property type="entry name" value="Tyr-kin_ephrin_A/B_rcpt-like"/>
</dbReference>
<keyword evidence="2" id="KW-0472">Membrane</keyword>
<feature type="transmembrane region" description="Helical" evidence="2">
    <location>
        <begin position="1451"/>
        <end position="1472"/>
    </location>
</feature>
<keyword evidence="2" id="KW-0812">Transmembrane</keyword>
<evidence type="ECO:0000256" key="2">
    <source>
        <dbReference type="SAM" id="Phobius"/>
    </source>
</evidence>
<evidence type="ECO:0000313" key="6">
    <source>
        <dbReference type="Proteomes" id="UP001165122"/>
    </source>
</evidence>
<dbReference type="CDD" id="cd00185">
    <property type="entry name" value="TNFRSF"/>
    <property type="match status" value="1"/>
</dbReference>
<feature type="coiled-coil region" evidence="1">
    <location>
        <begin position="1003"/>
        <end position="1030"/>
    </location>
</feature>
<feature type="domain" description="Tyrosine-protein kinase ephrin type A/B receptor-like" evidence="4">
    <location>
        <begin position="532"/>
        <end position="558"/>
    </location>
</feature>
<evidence type="ECO:0000256" key="3">
    <source>
        <dbReference type="SAM" id="SignalP"/>
    </source>
</evidence>
<dbReference type="PANTHER" id="PTHR46967:SF1">
    <property type="entry name" value="KERATIN-ASSOCIATED PROTEIN 16-1-LIKE"/>
    <property type="match status" value="1"/>
</dbReference>
<sequence>PPPPPLLLFLFLFLLPTQTNSQASGDVCLSVTVVDTLSEGWNAPSCYDSFDSSTDSSPSSGASTIECPGRLGFFDPSTDIEIDMKTLDGDVQTPILRAPYNSGDASEKTFKIFDNICLSGCSCFVAKVHDGSGYVGNLDGGALVDGFPTYPVRQDIVDIGGDDGGDDDTVVVVNQKLFIIKNVDDETLASHTSYSDIPRRYTLKEEFCITETCNPCNAGEYLHPSNLVCTPCPAGRYNDDISKLSECTKCPRGTYNENTGGSSISDCSTCGAGKASTIEEATSELDCNDCTDGTEPSETHSDCVLFLSVSTHVVFTEYVDVNGANHATTPAGSVITFADGVYIGDRVTTATDETNAWFATVRGLDGERNAILDGDNDGNGHIMVIGPVTVDRTFTLLYLHFKNTLGGSAGGLYIKGGCQGASEDCPIARVDIVECSFTENTVYGGDASYGAAITIQNTNIEDLDLLTLRGVYFAKNNKFGFEGADVYVKQASVTVSGNCDVGEASVVTGDLSVYAKSGITDNSYAYGDLYSQGPCTSCDPGFYNDELNSLSCTACPAGKWISGYGNTDCQGCPVGRFNEDTGASDLAQCEECEGGKYSNAVNATTSFICQSCEAGKFIMETGSYKCDDCDRGKYSSMNSFECFECAPGRYMNSTGQESCHECMIGSYAVDYGAFICSTCSPGTYSETMGTVFCIECAAGKYGTDGMSCSDCDTGKIALEGSANCTSCEEGERAASTACIACEAGKYAGLGWEACMVCAEGSVSRSRESLCTQCMPGTYAAISACVECSAGKRSPEGVVECQECPAGRYSYERSGSCFECPIGTFAMGTTNTQCTDCALVTAGSSTVAVASDSDSKCVCGSGTYNKLSDGECTDVFTLTTEKRPPVSNSSGMTTKTLELMAGYWRVSINSTEVQKCDLDGVCLGGLTDPGGDDTVTCSEGHRGPFCSVCQNNFAMSGGVCVKCEGSATNTVVMGVLVILGGIAGLLFVSHKLHKLAHEEGGFDIDKQQELVKEAEKKLLLMKNKLMKLRVKAKIVLSYLQIATGLAFNFDLKFPVNYTALMNRLAFINLDFGGYMPFGCMVEFSYLTQLYSSTIFSLAVIGLLFGGSVVAARRSAVATGNLRGQAYVLPEVEVESQIAAAKTETKGSGKTDWSSLLFNNLLLFTFLILPSISTKIIHTFACSTLHDDDGEVNVGEDGLPINPNEGHFLKADYSVRCNSSERELAFIWALVMCFVFPLGIPVWYFFLLRGQRHLLDPGQDALLNSMNVKIPHRIEGLEKSMAFEYIWPERDEEAEKEVGGGAVLFKALGEDILKAAVLEKGGIVVCLDEEEAMLCSLWRRRELEKTHPKLARLKFLYDSYECKCWWFEVFETWRKLMLTSGLIFFSAGSASQIVVSIMICLLSMRVYSGVGPFINENDDKLAETAQWQLFFTLFGALMLRVDVTAEYGDDKDAFGDVLVAVQFVIPILIIYQLVLKKGKKGGEDEEGEGEENQLTAFFGKVTEGLGVDNLLDEIEKKAEEIGEGLKEGVHLLVGDDSMALLGESGEIVGHVMEETVGKVIEFLEEEVGKLKGVFLKEVEREVERVKEGGDVGIEEVMKVGKEAVRDFLRGGGKGGSEVNLVNEAKKLVSLDGIEGDFVKELENWVGGKVGVFVEGDLATEVKEMLVREGLPENLVDIGIKKVIEKLKGVAEEKAKKLVTLMIVAVNGKIKTVM</sequence>
<feature type="transmembrane region" description="Helical" evidence="2">
    <location>
        <begin position="1088"/>
        <end position="1110"/>
    </location>
</feature>
<feature type="transmembrane region" description="Helical" evidence="2">
    <location>
        <begin position="1223"/>
        <end position="1245"/>
    </location>
</feature>
<feature type="non-terminal residue" evidence="5">
    <location>
        <position position="1711"/>
    </location>
</feature>
<evidence type="ECO:0000259" key="4">
    <source>
        <dbReference type="Pfam" id="PF07699"/>
    </source>
</evidence>
<dbReference type="Proteomes" id="UP001165122">
    <property type="component" value="Unassembled WGS sequence"/>
</dbReference>
<dbReference type="SMART" id="SM01411">
    <property type="entry name" value="Ephrin_rec_like"/>
    <property type="match status" value="8"/>
</dbReference>
<keyword evidence="2" id="KW-1133">Transmembrane helix</keyword>
<feature type="transmembrane region" description="Helical" evidence="2">
    <location>
        <begin position="1380"/>
        <end position="1402"/>
    </location>
</feature>
<feature type="transmembrane region" description="Helical" evidence="2">
    <location>
        <begin position="1422"/>
        <end position="1439"/>
    </location>
</feature>
<feature type="signal peptide" evidence="3">
    <location>
        <begin position="1"/>
        <end position="21"/>
    </location>
</feature>
<reference evidence="6" key="1">
    <citation type="journal article" date="2023" name="Commun. Biol.">
        <title>Genome analysis of Parmales, the sister group of diatoms, reveals the evolutionary specialization of diatoms from phago-mixotrophs to photoautotrophs.</title>
        <authorList>
            <person name="Ban H."/>
            <person name="Sato S."/>
            <person name="Yoshikawa S."/>
            <person name="Yamada K."/>
            <person name="Nakamura Y."/>
            <person name="Ichinomiya M."/>
            <person name="Sato N."/>
            <person name="Blanc-Mathieu R."/>
            <person name="Endo H."/>
            <person name="Kuwata A."/>
            <person name="Ogata H."/>
        </authorList>
    </citation>
    <scope>NUCLEOTIDE SEQUENCE [LARGE SCALE GENOMIC DNA]</scope>
    <source>
        <strain evidence="6">NIES 3700</strain>
    </source>
</reference>
<accession>A0A9W7AV69</accession>
<dbReference type="EMBL" id="BRXW01000891">
    <property type="protein sequence ID" value="GMH78494.1"/>
    <property type="molecule type" value="Genomic_DNA"/>
</dbReference>
<dbReference type="SUPFAM" id="SSF57586">
    <property type="entry name" value="TNF receptor-like"/>
    <property type="match status" value="1"/>
</dbReference>
<dbReference type="InterPro" id="IPR011050">
    <property type="entry name" value="Pectin_lyase_fold/virulence"/>
</dbReference>
<dbReference type="InterPro" id="IPR009030">
    <property type="entry name" value="Growth_fac_rcpt_cys_sf"/>
</dbReference>
<dbReference type="SUPFAM" id="SSF57184">
    <property type="entry name" value="Growth factor receptor domain"/>
    <property type="match status" value="3"/>
</dbReference>
<evidence type="ECO:0000313" key="5">
    <source>
        <dbReference type="EMBL" id="GMH78494.1"/>
    </source>
</evidence>
<dbReference type="OrthoDB" id="205145at2759"/>
<protein>
    <recommendedName>
        <fullName evidence="4">Tyrosine-protein kinase ephrin type A/B receptor-like domain-containing protein</fullName>
    </recommendedName>
</protein>
<feature type="transmembrane region" description="Helical" evidence="2">
    <location>
        <begin position="1154"/>
        <end position="1175"/>
    </location>
</feature>
<comment type="caution">
    <text evidence="5">The sequence shown here is derived from an EMBL/GenBank/DDBJ whole genome shotgun (WGS) entry which is preliminary data.</text>
</comment>
<dbReference type="PANTHER" id="PTHR46967">
    <property type="entry name" value="INSULIN-LIKE GROWTH FACTOR BINDING PROTEIN,N-TERMINAL"/>
    <property type="match status" value="1"/>
</dbReference>
<feature type="chain" id="PRO_5040749429" description="Tyrosine-protein kinase ephrin type A/B receptor-like domain-containing protein" evidence="3">
    <location>
        <begin position="22"/>
        <end position="1711"/>
    </location>
</feature>
<evidence type="ECO:0000256" key="1">
    <source>
        <dbReference type="SAM" id="Coils"/>
    </source>
</evidence>
<keyword evidence="1" id="KW-0175">Coiled coil</keyword>
<gene>
    <name evidence="5" type="ORF">TrLO_g450</name>
</gene>
<dbReference type="SUPFAM" id="SSF51126">
    <property type="entry name" value="Pectin lyase-like"/>
    <property type="match status" value="1"/>
</dbReference>
<organism evidence="5 6">
    <name type="scientific">Triparma laevis f. longispina</name>
    <dbReference type="NCBI Taxonomy" id="1714387"/>
    <lineage>
        <taxon>Eukaryota</taxon>
        <taxon>Sar</taxon>
        <taxon>Stramenopiles</taxon>
        <taxon>Ochrophyta</taxon>
        <taxon>Bolidophyceae</taxon>
        <taxon>Parmales</taxon>
        <taxon>Triparmaceae</taxon>
        <taxon>Triparma</taxon>
    </lineage>
</organism>
<keyword evidence="3" id="KW-0732">Signal</keyword>
<dbReference type="Pfam" id="PF07699">
    <property type="entry name" value="Ephrin_rec_like"/>
    <property type="match status" value="1"/>
</dbReference>
<keyword evidence="6" id="KW-1185">Reference proteome</keyword>
<name>A0A9W7AV69_9STRA</name>
<proteinExistence type="predicted"/>
<feature type="transmembrane region" description="Helical" evidence="2">
    <location>
        <begin position="969"/>
        <end position="987"/>
    </location>
</feature>